<accession>A0A9J5WLI7</accession>
<gene>
    <name evidence="1" type="ORF">H5410_056371</name>
</gene>
<proteinExistence type="predicted"/>
<dbReference type="AlphaFoldDB" id="A0A9J5WLI7"/>
<evidence type="ECO:0000313" key="1">
    <source>
        <dbReference type="EMBL" id="KAG5576237.1"/>
    </source>
</evidence>
<protein>
    <submittedName>
        <fullName evidence="1">Uncharacterized protein</fullName>
    </submittedName>
</protein>
<reference evidence="1 2" key="1">
    <citation type="submission" date="2020-09" db="EMBL/GenBank/DDBJ databases">
        <title>De no assembly of potato wild relative species, Solanum commersonii.</title>
        <authorList>
            <person name="Cho K."/>
        </authorList>
    </citation>
    <scope>NUCLEOTIDE SEQUENCE [LARGE SCALE GENOMIC DNA]</scope>
    <source>
        <strain evidence="1">LZ3.2</strain>
        <tissue evidence="1">Leaf</tissue>
    </source>
</reference>
<evidence type="ECO:0000313" key="2">
    <source>
        <dbReference type="Proteomes" id="UP000824120"/>
    </source>
</evidence>
<dbReference type="EMBL" id="JACXVP010000011">
    <property type="protein sequence ID" value="KAG5576237.1"/>
    <property type="molecule type" value="Genomic_DNA"/>
</dbReference>
<organism evidence="1 2">
    <name type="scientific">Solanum commersonii</name>
    <name type="common">Commerson's wild potato</name>
    <name type="synonym">Commerson's nightshade</name>
    <dbReference type="NCBI Taxonomy" id="4109"/>
    <lineage>
        <taxon>Eukaryota</taxon>
        <taxon>Viridiplantae</taxon>
        <taxon>Streptophyta</taxon>
        <taxon>Embryophyta</taxon>
        <taxon>Tracheophyta</taxon>
        <taxon>Spermatophyta</taxon>
        <taxon>Magnoliopsida</taxon>
        <taxon>eudicotyledons</taxon>
        <taxon>Gunneridae</taxon>
        <taxon>Pentapetalae</taxon>
        <taxon>asterids</taxon>
        <taxon>lamiids</taxon>
        <taxon>Solanales</taxon>
        <taxon>Solanaceae</taxon>
        <taxon>Solanoideae</taxon>
        <taxon>Solaneae</taxon>
        <taxon>Solanum</taxon>
    </lineage>
</organism>
<comment type="caution">
    <text evidence="1">The sequence shown here is derived from an EMBL/GenBank/DDBJ whole genome shotgun (WGS) entry which is preliminary data.</text>
</comment>
<dbReference type="Proteomes" id="UP000824120">
    <property type="component" value="Chromosome 11"/>
</dbReference>
<name>A0A9J5WLI7_SOLCO</name>
<sequence length="152" mass="18004">MCFSSWMLQGRNIKHATHNHKKISIKVIASLCVNLYRNDKCPDNKAIQRIFFKEFYFSLSIHEYYSPMNKFDVYILAYSESINVVPLESKWFVPQNLLHVNILPPLVETKLRRKKRKYVKGVDETLKTKTRNKCLLCKRLGHKRTTCNNNKP</sequence>
<dbReference type="OrthoDB" id="1302304at2759"/>
<keyword evidence="2" id="KW-1185">Reference proteome</keyword>